<organism evidence="3 5">
    <name type="scientific">Aquisalinus luteolus</name>
    <dbReference type="NCBI Taxonomy" id="1566827"/>
    <lineage>
        <taxon>Bacteria</taxon>
        <taxon>Pseudomonadati</taxon>
        <taxon>Pseudomonadota</taxon>
        <taxon>Alphaproteobacteria</taxon>
        <taxon>Parvularculales</taxon>
        <taxon>Parvularculaceae</taxon>
        <taxon>Aquisalinus</taxon>
    </lineage>
</organism>
<dbReference type="Proteomes" id="UP000818603">
    <property type="component" value="Unassembled WGS sequence"/>
</dbReference>
<gene>
    <name evidence="4" type="ORF">FF098_016610</name>
    <name evidence="3" type="ORF">GCM10011355_32820</name>
</gene>
<proteinExistence type="predicted"/>
<reference evidence="3" key="3">
    <citation type="submission" date="2020-09" db="EMBL/GenBank/DDBJ databases">
        <authorList>
            <person name="Sun Q."/>
            <person name="Zhou Y."/>
        </authorList>
    </citation>
    <scope>NUCLEOTIDE SEQUENCE</scope>
    <source>
        <strain evidence="3">CGMCC 1.14984</strain>
    </source>
</reference>
<reference evidence="4 6" key="2">
    <citation type="submission" date="2020-02" db="EMBL/GenBank/DDBJ databases">
        <title>Genome sequence of Parvularcula flava strain NH6-79.</title>
        <authorList>
            <person name="Abdul Karim M.H."/>
            <person name="Lam M.Q."/>
            <person name="Chen S.J."/>
            <person name="Yahya A."/>
            <person name="Shahir S."/>
            <person name="Shamsir M.S."/>
            <person name="Chong C.S."/>
        </authorList>
    </citation>
    <scope>NUCLEOTIDE SEQUENCE [LARGE SCALE GENOMIC DNA]</scope>
    <source>
        <strain evidence="4 6">NH6-79</strain>
    </source>
</reference>
<dbReference type="Proteomes" id="UP000621856">
    <property type="component" value="Unassembled WGS sequence"/>
</dbReference>
<dbReference type="RefSeq" id="WP_155142690.1">
    <property type="nucleotide sequence ID" value="NZ_BMGZ01000004.1"/>
</dbReference>
<comment type="caution">
    <text evidence="3">The sequence shown here is derived from an EMBL/GenBank/DDBJ whole genome shotgun (WGS) entry which is preliminary data.</text>
</comment>
<protein>
    <recommendedName>
        <fullName evidence="7">Lipoprotein</fullName>
    </recommendedName>
</protein>
<evidence type="ECO:0000313" key="5">
    <source>
        <dbReference type="Proteomes" id="UP000621856"/>
    </source>
</evidence>
<evidence type="ECO:0000313" key="6">
    <source>
        <dbReference type="Proteomes" id="UP000818603"/>
    </source>
</evidence>
<dbReference type="EMBL" id="VCJR02000006">
    <property type="protein sequence ID" value="NHK29532.1"/>
    <property type="molecule type" value="Genomic_DNA"/>
</dbReference>
<keyword evidence="2" id="KW-0732">Signal</keyword>
<feature type="signal peptide" evidence="2">
    <location>
        <begin position="1"/>
        <end position="18"/>
    </location>
</feature>
<evidence type="ECO:0000256" key="2">
    <source>
        <dbReference type="SAM" id="SignalP"/>
    </source>
</evidence>
<evidence type="ECO:0000313" key="4">
    <source>
        <dbReference type="EMBL" id="NHK29532.1"/>
    </source>
</evidence>
<sequence>MKNTIVFGALSLALVACGGGDDTQTTSTTTPDTTTPAASTPVMAPMAGTVLANFPADADMLTGREWVTVSRADKGVSLSGTSATASAGAETGGASIEVSEDVAAAVSGKPVTITVRAAGDAGSTMRVAYSTNRVGNSGWQEFELSEDMQDYSFTYPVPADDQTATDYIGILPGAYGDVVVAGISYEIGE</sequence>
<dbReference type="PROSITE" id="PS51257">
    <property type="entry name" value="PROKAR_LIPOPROTEIN"/>
    <property type="match status" value="1"/>
</dbReference>
<accession>A0A8J3A5Z7</accession>
<keyword evidence="6" id="KW-1185">Reference proteome</keyword>
<evidence type="ECO:0000313" key="3">
    <source>
        <dbReference type="EMBL" id="GGI01655.1"/>
    </source>
</evidence>
<reference evidence="3" key="1">
    <citation type="journal article" date="2014" name="Int. J. Syst. Evol. Microbiol.">
        <title>Complete genome sequence of Corynebacterium casei LMG S-19264T (=DSM 44701T), isolated from a smear-ripened cheese.</title>
        <authorList>
            <consortium name="US DOE Joint Genome Institute (JGI-PGF)"/>
            <person name="Walter F."/>
            <person name="Albersmeier A."/>
            <person name="Kalinowski J."/>
            <person name="Ruckert C."/>
        </authorList>
    </citation>
    <scope>NUCLEOTIDE SEQUENCE</scope>
    <source>
        <strain evidence="3">CGMCC 1.14984</strain>
    </source>
</reference>
<dbReference type="AlphaFoldDB" id="A0A8J3A5Z7"/>
<feature type="compositionally biased region" description="Low complexity" evidence="1">
    <location>
        <begin position="22"/>
        <end position="39"/>
    </location>
</feature>
<feature type="chain" id="PRO_5035202970" description="Lipoprotein" evidence="2">
    <location>
        <begin position="19"/>
        <end position="189"/>
    </location>
</feature>
<feature type="region of interest" description="Disordered" evidence="1">
    <location>
        <begin position="20"/>
        <end position="39"/>
    </location>
</feature>
<evidence type="ECO:0000256" key="1">
    <source>
        <dbReference type="SAM" id="MobiDB-lite"/>
    </source>
</evidence>
<name>A0A8J3A5Z7_9PROT</name>
<dbReference type="EMBL" id="BMGZ01000004">
    <property type="protein sequence ID" value="GGI01655.1"/>
    <property type="molecule type" value="Genomic_DNA"/>
</dbReference>
<evidence type="ECO:0008006" key="7">
    <source>
        <dbReference type="Google" id="ProtNLM"/>
    </source>
</evidence>
<dbReference type="Gene3D" id="2.60.120.260">
    <property type="entry name" value="Galactose-binding domain-like"/>
    <property type="match status" value="1"/>
</dbReference>